<dbReference type="Gene3D" id="3.40.50.300">
    <property type="entry name" value="P-loop containing nucleotide triphosphate hydrolases"/>
    <property type="match status" value="1"/>
</dbReference>
<keyword evidence="2" id="KW-0808">Transferase</keyword>
<dbReference type="PATRIC" id="fig|270351.10.peg.2202"/>
<reference evidence="3" key="2">
    <citation type="submission" date="2015-01" db="EMBL/GenBank/DDBJ databases">
        <title>Complete genome sequence of Methylobacterium aquaticum strain 22A.</title>
        <authorList>
            <person name="Tani A."/>
            <person name="Ogura Y."/>
            <person name="Hayashi T."/>
        </authorList>
    </citation>
    <scope>NUCLEOTIDE SEQUENCE [LARGE SCALE GENOMIC DNA]</scope>
    <source>
        <strain evidence="3">MA-22A</strain>
    </source>
</reference>
<feature type="compositionally biased region" description="Basic and acidic residues" evidence="1">
    <location>
        <begin position="384"/>
        <end position="414"/>
    </location>
</feature>
<gene>
    <name evidence="2" type="ORF">Maq22A_c11430</name>
</gene>
<accession>A0A0C6FF15</accession>
<evidence type="ECO:0000313" key="3">
    <source>
        <dbReference type="Proteomes" id="UP000061432"/>
    </source>
</evidence>
<dbReference type="Pfam" id="PF13671">
    <property type="entry name" value="AAA_33"/>
    <property type="match status" value="1"/>
</dbReference>
<keyword evidence="2" id="KW-0418">Kinase</keyword>
<dbReference type="STRING" id="270351.Maq22A_c11430"/>
<dbReference type="AlphaFoldDB" id="A0A0C6FF15"/>
<sequence>MGLQHRQHHREAVGVPAHHRAPRHAERGGRHQGLDLDQQRARALHPGEDRGARRREVAPGEKEGRGVRHLGQAPIGHLEHPDLVGGAEAVLHRPQDAEMVALVALERGDRVDHVLDDAGAGDLPVLGDVADQDHGGARRLGEADQALGRAADLGHGAGGRFHRLGPHRLDRVDDGERRRLALAQGGDDVLDVGLGGELDGGARQPEPLGPQPHLAHRLLARDVGDALAPLGECRGGLHEERRLADARVAPEQDHRAAHEAAARHPVELGDARRGAGCLLDLAGQAFERKDSSSRPARPGRDRAGDRASRAGLLDDRVPAVAGLAAPAPAVVDRAAGLAGEGLVVLRHRRRISGVFRAARRPAWGVPDMSRAAARCNRARPAPGDGRETNPPRSRPDRARQLDHTTTDARDDHGPGPRSPHLRPHPARLPLADGGPDPGGFGLGALRRLAGARHLAAARDPGHPQIDRPDGAAAPALALRLPARRRRAGLPRAALPLRPSGGEGRALEPLRPDAAPAGQRLRLLGGRGLRPAVVRRVLVPAPRAGRQGPVARRLHRALLDRLGRRDRARPPRPGGGLARLDPARRGAGADVAAAGRRGVRPAAINPDDCLETEEGRVWTPERSRQAWQACYETLRRALRADDGPRTVVIVCGLQGAGKTTWIGRQARHPEVVYFDAALPGARHRRPIVEIARSAGARLEAVWIDVPLALALTRNASRPADRRVPEEAIRSVAGLFEAPTAAEGFDRITVVRPGAAPDL</sequence>
<feature type="compositionally biased region" description="Low complexity" evidence="1">
    <location>
        <begin position="584"/>
        <end position="597"/>
    </location>
</feature>
<feature type="region of interest" description="Disordered" evidence="1">
    <location>
        <begin position="561"/>
        <end position="597"/>
    </location>
</feature>
<evidence type="ECO:0000313" key="2">
    <source>
        <dbReference type="EMBL" id="BAQ45542.1"/>
    </source>
</evidence>
<feature type="region of interest" description="Disordered" evidence="1">
    <location>
        <begin position="287"/>
        <end position="311"/>
    </location>
</feature>
<dbReference type="GO" id="GO:0016301">
    <property type="term" value="F:kinase activity"/>
    <property type="evidence" value="ECO:0007669"/>
    <property type="project" value="UniProtKB-KW"/>
</dbReference>
<feature type="region of interest" description="Disordered" evidence="1">
    <location>
        <begin position="1"/>
        <end position="80"/>
    </location>
</feature>
<organism evidence="2 3">
    <name type="scientific">Methylobacterium aquaticum</name>
    <dbReference type="NCBI Taxonomy" id="270351"/>
    <lineage>
        <taxon>Bacteria</taxon>
        <taxon>Pseudomonadati</taxon>
        <taxon>Pseudomonadota</taxon>
        <taxon>Alphaproteobacteria</taxon>
        <taxon>Hyphomicrobiales</taxon>
        <taxon>Methylobacteriaceae</taxon>
        <taxon>Methylobacterium</taxon>
    </lineage>
</organism>
<feature type="compositionally biased region" description="Basic and acidic residues" evidence="1">
    <location>
        <begin position="23"/>
        <end position="66"/>
    </location>
</feature>
<feature type="compositionally biased region" description="Low complexity" evidence="1">
    <location>
        <begin position="373"/>
        <end position="382"/>
    </location>
</feature>
<evidence type="ECO:0000256" key="1">
    <source>
        <dbReference type="SAM" id="MobiDB-lite"/>
    </source>
</evidence>
<reference evidence="2 3" key="1">
    <citation type="journal article" date="2015" name="Genome Announc.">
        <title>Complete Genome Sequence of Methylobacterium aquaticum Strain 22A, Isolated from Racomitrium japonicum Moss.</title>
        <authorList>
            <person name="Tani A."/>
            <person name="Ogura Y."/>
            <person name="Hayashi T."/>
            <person name="Kimbara K."/>
        </authorList>
    </citation>
    <scope>NUCLEOTIDE SEQUENCE [LARGE SCALE GENOMIC DNA]</scope>
    <source>
        <strain evidence="2 3">MA-22A</strain>
    </source>
</reference>
<protein>
    <submittedName>
        <fullName evidence="2">Kinase</fullName>
    </submittedName>
</protein>
<dbReference type="SUPFAM" id="SSF52540">
    <property type="entry name" value="P-loop containing nucleoside triphosphate hydrolases"/>
    <property type="match status" value="1"/>
</dbReference>
<proteinExistence type="predicted"/>
<dbReference type="KEGG" id="maqu:Maq22A_c11430"/>
<dbReference type="Proteomes" id="UP000061432">
    <property type="component" value="Chromosome"/>
</dbReference>
<dbReference type="InterPro" id="IPR027417">
    <property type="entry name" value="P-loop_NTPase"/>
</dbReference>
<dbReference type="EMBL" id="AP014704">
    <property type="protein sequence ID" value="BAQ45542.1"/>
    <property type="molecule type" value="Genomic_DNA"/>
</dbReference>
<feature type="region of interest" description="Disordered" evidence="1">
    <location>
        <begin position="373"/>
        <end position="443"/>
    </location>
</feature>
<name>A0A0C6FF15_9HYPH</name>